<dbReference type="InterPro" id="IPR015943">
    <property type="entry name" value="WD40/YVTN_repeat-like_dom_sf"/>
</dbReference>
<organism evidence="1 2">
    <name type="scientific">Quercus lobata</name>
    <name type="common">Valley oak</name>
    <dbReference type="NCBI Taxonomy" id="97700"/>
    <lineage>
        <taxon>Eukaryota</taxon>
        <taxon>Viridiplantae</taxon>
        <taxon>Streptophyta</taxon>
        <taxon>Embryophyta</taxon>
        <taxon>Tracheophyta</taxon>
        <taxon>Spermatophyta</taxon>
        <taxon>Magnoliopsida</taxon>
        <taxon>eudicotyledons</taxon>
        <taxon>Gunneridae</taxon>
        <taxon>Pentapetalae</taxon>
        <taxon>rosids</taxon>
        <taxon>fabids</taxon>
        <taxon>Fagales</taxon>
        <taxon>Fagaceae</taxon>
        <taxon>Quercus</taxon>
    </lineage>
</organism>
<dbReference type="SUPFAM" id="SSF50978">
    <property type="entry name" value="WD40 repeat-like"/>
    <property type="match status" value="1"/>
</dbReference>
<dbReference type="AlphaFoldDB" id="A0A7N2QZ29"/>
<protein>
    <submittedName>
        <fullName evidence="1">Uncharacterized protein</fullName>
    </submittedName>
</protein>
<proteinExistence type="predicted"/>
<name>A0A7N2QZ29_QUELO</name>
<reference evidence="2" key="1">
    <citation type="journal article" date="2016" name="G3 (Bethesda)">
        <title>First Draft Assembly and Annotation of the Genome of a California Endemic Oak Quercus lobata Nee (Fagaceae).</title>
        <authorList>
            <person name="Sork V.L."/>
            <person name="Fitz-Gibbon S.T."/>
            <person name="Puiu D."/>
            <person name="Crepeau M."/>
            <person name="Gugger P.F."/>
            <person name="Sherman R."/>
            <person name="Stevens K."/>
            <person name="Langley C.H."/>
            <person name="Pellegrini M."/>
            <person name="Salzberg S.L."/>
        </authorList>
    </citation>
    <scope>NUCLEOTIDE SEQUENCE [LARGE SCALE GENOMIC DNA]</scope>
    <source>
        <strain evidence="2">cv. SW786</strain>
    </source>
</reference>
<dbReference type="InterPro" id="IPR036322">
    <property type="entry name" value="WD40_repeat_dom_sf"/>
</dbReference>
<dbReference type="Gramene" id="QL02p039069:mrna">
    <property type="protein sequence ID" value="QL02p039069:mrna"/>
    <property type="gene ID" value="QL02p039069"/>
</dbReference>
<dbReference type="InParanoid" id="A0A7N2QZ29"/>
<dbReference type="PANTHER" id="PTHR47467">
    <property type="entry name" value="OS01G0867200 PROTEIN"/>
    <property type="match status" value="1"/>
</dbReference>
<dbReference type="PANTHER" id="PTHR47467:SF1">
    <property type="entry name" value="WD40 REPEAT-CONTAINING PROTEIN"/>
    <property type="match status" value="1"/>
</dbReference>
<dbReference type="Gene3D" id="2.130.10.10">
    <property type="entry name" value="YVTN repeat-like/Quinoprotein amine dehydrogenase"/>
    <property type="match status" value="1"/>
</dbReference>
<keyword evidence="2" id="KW-1185">Reference proteome</keyword>
<reference evidence="1" key="2">
    <citation type="submission" date="2021-01" db="UniProtKB">
        <authorList>
            <consortium name="EnsemblPlants"/>
        </authorList>
    </citation>
    <scope>IDENTIFICATION</scope>
</reference>
<sequence length="463" mass="51334">MVEARSLRKAVVPSTLIQNPSPGNIQPTRLALHVSKDGSSCWAYIASGSHIYKLQISLEDSLVNKGKESLLIPGQAQVMDSFLVNRCPHRSEIQSIVLTETESTDYLMLGSVDSYGHLIVSKLDTTGKVSLDKHLPRRVVFFVWTTTWGMILTCDNLMKKGITLVDRLCVVLACLMRLIWRERNTHTFEDVEKSADFLKSLLVGTLFGCSHANRLTYSVLPQDGGVGEGSWAGLCFSPSQLSMAAVARSFCKTVDVYDQDIHVRTLHTLWYPSSLNFIQNLFHGNESSILAITEGCQLTIWDLRMKENGGCLHRICGSPGDVFYAVCGSSTGNVAVGGADRTVTIFDPRRWSALSRWVHCSKYEIGDQRSPSDVNVTEATLITGLAFSSIDPDHIYIQGVDYEVFCGQWKENKKVFSYRGDSNWLGFCKCPKRDVLGGWCDSGSIFVADIVAKESEIVNGYPE</sequence>
<dbReference type="EnsemblPlants" id="QL02p039069:mrna">
    <property type="protein sequence ID" value="QL02p039069:mrna"/>
    <property type="gene ID" value="QL02p039069"/>
</dbReference>
<evidence type="ECO:0000313" key="2">
    <source>
        <dbReference type="Proteomes" id="UP000594261"/>
    </source>
</evidence>
<accession>A0A7N2QZ29</accession>
<evidence type="ECO:0000313" key="1">
    <source>
        <dbReference type="EnsemblPlants" id="QL02p039069:mrna"/>
    </source>
</evidence>
<dbReference type="OMA" id="CLQRICG"/>
<dbReference type="Proteomes" id="UP000594261">
    <property type="component" value="Chromosome 2"/>
</dbReference>